<dbReference type="Proteomes" id="UP000499080">
    <property type="component" value="Unassembled WGS sequence"/>
</dbReference>
<dbReference type="EMBL" id="BGPR01009826">
    <property type="protein sequence ID" value="GBN42547.1"/>
    <property type="molecule type" value="Genomic_DNA"/>
</dbReference>
<organism evidence="1 2">
    <name type="scientific">Araneus ventricosus</name>
    <name type="common">Orbweaver spider</name>
    <name type="synonym">Epeira ventricosa</name>
    <dbReference type="NCBI Taxonomy" id="182803"/>
    <lineage>
        <taxon>Eukaryota</taxon>
        <taxon>Metazoa</taxon>
        <taxon>Ecdysozoa</taxon>
        <taxon>Arthropoda</taxon>
        <taxon>Chelicerata</taxon>
        <taxon>Arachnida</taxon>
        <taxon>Araneae</taxon>
        <taxon>Araneomorphae</taxon>
        <taxon>Entelegynae</taxon>
        <taxon>Araneoidea</taxon>
        <taxon>Araneidae</taxon>
        <taxon>Araneus</taxon>
    </lineage>
</organism>
<accession>A0A4Y2NX52</accession>
<evidence type="ECO:0000313" key="1">
    <source>
        <dbReference type="EMBL" id="GBN42547.1"/>
    </source>
</evidence>
<proteinExistence type="predicted"/>
<sequence>MIPRNYLGPVVGLKIQCLQNWPETSDFASKTDHVVNLIITDYHLKLLHAGPQLIQAAQREILILSARDARREVRKCIPCFRNRPKARRTNHGESKV</sequence>
<keyword evidence="2" id="KW-1185">Reference proteome</keyword>
<comment type="caution">
    <text evidence="1">The sequence shown here is derived from an EMBL/GenBank/DDBJ whole genome shotgun (WGS) entry which is preliminary data.</text>
</comment>
<evidence type="ECO:0000313" key="2">
    <source>
        <dbReference type="Proteomes" id="UP000499080"/>
    </source>
</evidence>
<reference evidence="1 2" key="1">
    <citation type="journal article" date="2019" name="Sci. Rep.">
        <title>Orb-weaving spider Araneus ventricosus genome elucidates the spidroin gene catalogue.</title>
        <authorList>
            <person name="Kono N."/>
            <person name="Nakamura H."/>
            <person name="Ohtoshi R."/>
            <person name="Moran D.A.P."/>
            <person name="Shinohara A."/>
            <person name="Yoshida Y."/>
            <person name="Fujiwara M."/>
            <person name="Mori M."/>
            <person name="Tomita M."/>
            <person name="Arakawa K."/>
        </authorList>
    </citation>
    <scope>NUCLEOTIDE SEQUENCE [LARGE SCALE GENOMIC DNA]</scope>
</reference>
<protein>
    <submittedName>
        <fullName evidence="1">Uncharacterized protein</fullName>
    </submittedName>
</protein>
<gene>
    <name evidence="1" type="ORF">AVEN_69900_1</name>
</gene>
<name>A0A4Y2NX52_ARAVE</name>
<dbReference type="AlphaFoldDB" id="A0A4Y2NX52"/>